<feature type="region of interest" description="Disordered" evidence="10">
    <location>
        <begin position="695"/>
        <end position="725"/>
    </location>
</feature>
<evidence type="ECO:0000313" key="13">
    <source>
        <dbReference type="EMBL" id="KAF8763221.1"/>
    </source>
</evidence>
<comment type="function">
    <text evidence="9">Activates phosphatidylinositol 3-kinase when bound to the regulatory p85 subunit. May mediate the control of various cellular processes by insulin-like peptides. When phosphorylated by the insulin receptor binds specifically to various cellular proteins containing SH2 domains. Involved in control of cell proliferation, cell size, and body and organ growth throughout development. Also has a role in a signaling pathway controlling the physiological response required to endure periods of low nutrient conditions. Insulin/insulin-like growth factor (IGF) signaling pathway has a role in regulating aging and is necessary in the ovary for vitellogenic maturation.</text>
</comment>
<dbReference type="GO" id="GO:0008286">
    <property type="term" value="P:insulin receptor signaling pathway"/>
    <property type="evidence" value="ECO:0007669"/>
    <property type="project" value="InterPro"/>
</dbReference>
<dbReference type="Pfam" id="PF02174">
    <property type="entry name" value="IRS"/>
    <property type="match status" value="1"/>
</dbReference>
<organism evidence="13 14">
    <name type="scientific">Argiope bruennichi</name>
    <name type="common">Wasp spider</name>
    <name type="synonym">Aranea bruennichi</name>
    <dbReference type="NCBI Taxonomy" id="94029"/>
    <lineage>
        <taxon>Eukaryota</taxon>
        <taxon>Metazoa</taxon>
        <taxon>Ecdysozoa</taxon>
        <taxon>Arthropoda</taxon>
        <taxon>Chelicerata</taxon>
        <taxon>Arachnida</taxon>
        <taxon>Araneae</taxon>
        <taxon>Araneomorphae</taxon>
        <taxon>Entelegynae</taxon>
        <taxon>Araneoidea</taxon>
        <taxon>Araneidae</taxon>
        <taxon>Argiope</taxon>
    </lineage>
</organism>
<evidence type="ECO:0000313" key="14">
    <source>
        <dbReference type="Proteomes" id="UP000807504"/>
    </source>
</evidence>
<dbReference type="SMART" id="SM00233">
    <property type="entry name" value="PH"/>
    <property type="match status" value="1"/>
</dbReference>
<dbReference type="InterPro" id="IPR001849">
    <property type="entry name" value="PH_domain"/>
</dbReference>
<dbReference type="PROSITE" id="PS50003">
    <property type="entry name" value="PH_DOMAIN"/>
    <property type="match status" value="1"/>
</dbReference>
<feature type="compositionally biased region" description="Low complexity" evidence="10">
    <location>
        <begin position="75"/>
        <end position="87"/>
    </location>
</feature>
<feature type="compositionally biased region" description="Low complexity" evidence="10">
    <location>
        <begin position="587"/>
        <end position="600"/>
    </location>
</feature>
<feature type="compositionally biased region" description="Polar residues" evidence="10">
    <location>
        <begin position="487"/>
        <end position="498"/>
    </location>
</feature>
<dbReference type="PROSITE" id="PS51064">
    <property type="entry name" value="IRS_PTB"/>
    <property type="match status" value="1"/>
</dbReference>
<keyword evidence="3" id="KW-0597">Phosphoprotein</keyword>
<dbReference type="Proteomes" id="UP000807504">
    <property type="component" value="Unassembled WGS sequence"/>
</dbReference>
<feature type="region of interest" description="Disordered" evidence="10">
    <location>
        <begin position="1140"/>
        <end position="1227"/>
    </location>
</feature>
<dbReference type="Pfam" id="PF00169">
    <property type="entry name" value="PH"/>
    <property type="match status" value="1"/>
</dbReference>
<evidence type="ECO:0000256" key="5">
    <source>
        <dbReference type="ARBA" id="ARBA00022737"/>
    </source>
</evidence>
<evidence type="ECO:0000256" key="1">
    <source>
        <dbReference type="ARBA" id="ARBA00011440"/>
    </source>
</evidence>
<dbReference type="PANTHER" id="PTHR10614:SF13">
    <property type="entry name" value="INSULIN RECEPTOR SUBSTRATE 1"/>
    <property type="match status" value="1"/>
</dbReference>
<dbReference type="SUPFAM" id="SSF50729">
    <property type="entry name" value="PH domain-like"/>
    <property type="match status" value="2"/>
</dbReference>
<keyword evidence="6" id="KW-0221">Differentiation</keyword>
<dbReference type="PANTHER" id="PTHR10614">
    <property type="entry name" value="INSULIN RECEPTOR SUBSTRATE"/>
    <property type="match status" value="1"/>
</dbReference>
<feature type="region of interest" description="Disordered" evidence="10">
    <location>
        <begin position="473"/>
        <end position="561"/>
    </location>
</feature>
<feature type="compositionally biased region" description="Polar residues" evidence="10">
    <location>
        <begin position="707"/>
        <end position="721"/>
    </location>
</feature>
<feature type="domain" description="PH" evidence="11">
    <location>
        <begin position="255"/>
        <end position="356"/>
    </location>
</feature>
<keyword evidence="13" id="KW-0675">Receptor</keyword>
<feature type="domain" description="IRS-type PTB" evidence="12">
    <location>
        <begin position="371"/>
        <end position="477"/>
    </location>
</feature>
<dbReference type="GO" id="GO:0005158">
    <property type="term" value="F:insulin receptor binding"/>
    <property type="evidence" value="ECO:0007669"/>
    <property type="project" value="InterPro"/>
</dbReference>
<comment type="caution">
    <text evidence="13">The sequence shown here is derived from an EMBL/GenBank/DDBJ whole genome shotgun (WGS) entry which is preliminary data.</text>
</comment>
<comment type="subunit">
    <text evidence="1">Bindings to phosphatidylinositol 3-kinase and SHP2.</text>
</comment>
<feature type="compositionally biased region" description="Polar residues" evidence="10">
    <location>
        <begin position="575"/>
        <end position="586"/>
    </location>
</feature>
<dbReference type="CDD" id="cd01204">
    <property type="entry name" value="PTB_IRS"/>
    <property type="match status" value="1"/>
</dbReference>
<feature type="compositionally biased region" description="Polar residues" evidence="10">
    <location>
        <begin position="114"/>
        <end position="145"/>
    </location>
</feature>
<feature type="compositionally biased region" description="Polar residues" evidence="10">
    <location>
        <begin position="1098"/>
        <end position="1110"/>
    </location>
</feature>
<feature type="compositionally biased region" description="Polar residues" evidence="10">
    <location>
        <begin position="535"/>
        <end position="558"/>
    </location>
</feature>
<dbReference type="GO" id="GO:0043548">
    <property type="term" value="F:phosphatidylinositol 3-kinase binding"/>
    <property type="evidence" value="ECO:0007669"/>
    <property type="project" value="TreeGrafter"/>
</dbReference>
<accession>A0A8T0DZW0</accession>
<dbReference type="InterPro" id="IPR011993">
    <property type="entry name" value="PH-like_dom_sf"/>
</dbReference>
<keyword evidence="4" id="KW-0341">Growth regulation</keyword>
<name>A0A8T0DZW0_ARGBR</name>
<evidence type="ECO:0000256" key="4">
    <source>
        <dbReference type="ARBA" id="ARBA00022604"/>
    </source>
</evidence>
<dbReference type="Gene3D" id="2.30.29.30">
    <property type="entry name" value="Pleckstrin-homology domain (PH domain)/Phosphotyrosine-binding domain (PTB)"/>
    <property type="match status" value="2"/>
</dbReference>
<dbReference type="InterPro" id="IPR002404">
    <property type="entry name" value="IRS_PTB"/>
</dbReference>
<evidence type="ECO:0000256" key="2">
    <source>
        <dbReference type="ARBA" id="ARBA00015710"/>
    </source>
</evidence>
<dbReference type="SMART" id="SM01244">
    <property type="entry name" value="IRS"/>
    <property type="match status" value="1"/>
</dbReference>
<sequence>MDPIAKSAELKRCKDAIFHGKKKVTKVRYMIRKDPNNRELPALEKKAQQELNELYERLRILTADQHDNSPRHSRTNSTNSQRSTTSSAYASDYPYLGSESERTPTPENIAAAQNPDQPAPRSTTKSVASADSSTGKTPQNSTDVTQLDEDMNVDDFIPDCYASLNLAGPNKSSQYPAPHWLLATNLNPENQCSLLLASLLWCHLNNLSSSTIVGQSCYKGCAEACKICNYFNMSQKYKSFSRTSDRSVDSGLPPGVKRMGYLRKLKKMKRRFFILHMESNYGVARLEYYGSEKKWKFGCTPRRCIELKSCLNISQKPHTKNKNAIFIYTKNDCFSFITDTPEELELWLNDLLEVQRSYMDVDDGSRGHHVYEHLWQVVIDRHDLEYDRLLVGPYRVALTSKSLFLIKMNPENDNDYFEFPLMSIRRCGHSKDHFFIELGRSSVIGAGEIYMATENTIIAQNMHETVLSAMKSSKIREDGNPYPRPRSASTSENSNPVTTRRPIGIVAPQTVSSSASSSGLSNSRERCDSLPTRPKTITGNQHNCVHSALSSPYTTSGATCRRLSSRPHSMYEWPSCNSPSARNTNFSPSSLSSGTACSSSTEEVDKLRQPSLSHYPYSLSNDGKLSSDRPITEVPDEYLKMSLNEGNNIKIKSVDIVPKRNEYMDMRAASLPKSGSVKQHCNYIPVPHASFASGESSVSRDGYLDMSPSNSLLKDPSSSQKADWDQKSYGLEKVLSFLKTEENAENNSDCAVKNKTTVMVKDKESNCKTENAVENDNNNSSLPIFEMDQMSLSNKTKIVDTKPPLPERTYRKSELKSNVGPPLPMRKPPKFMQNVQQNNNYLENRNAELQNKDLPESIQIDNCDLEEQDVFYNSIPCQIKSDAVSSPDQNTNFSCLNSGEKSNNNHSLSCAQICSATKIPCYTKQMAFTKTDQEENNCNYIEKDNTSAFLDSKNVCDNSEVLSDSDIKNLASKTDPKTSDTSNSFLPVPTKTIDNAEGDYVNIEIQKSSASVAVNQLSTSYYASKHSTLLMPSCSATNDPSYTNVQFGKPICPTPKPIPASSEVMFSAFNNSLKPDRNFMFSCNPVTEGTGGHKGLRSPTSTLNPSSDSLKSSLLAPKFRNIPNTLPAFRKQMSAPAAPLSLRPELPSPGRKSSCPVTGSASMIRPSAPGISVSPMRGPTLQSHGIPTPHLRVSTSRSPDHSSVSSISSASDEISSTHSSPKTLTASQNFDDQQIICEGQYENVVIPQRSSTSSRPASTSSEEKELNYAMLDLAPATSDELPRSPIVQKPPVPDDEKTLTYAEIDFTKSEGLKNTSGIVRDGRL</sequence>
<evidence type="ECO:0000259" key="11">
    <source>
        <dbReference type="PROSITE" id="PS50003"/>
    </source>
</evidence>
<feature type="region of interest" description="Disordered" evidence="10">
    <location>
        <begin position="62"/>
        <end position="149"/>
    </location>
</feature>
<evidence type="ECO:0000259" key="12">
    <source>
        <dbReference type="PROSITE" id="PS51064"/>
    </source>
</evidence>
<keyword evidence="7" id="KW-0896">Oogenesis</keyword>
<reference evidence="13" key="2">
    <citation type="submission" date="2020-06" db="EMBL/GenBank/DDBJ databases">
        <authorList>
            <person name="Sheffer M."/>
        </authorList>
    </citation>
    <scope>NUCLEOTIDE SEQUENCE</scope>
</reference>
<dbReference type="GO" id="GO:0005886">
    <property type="term" value="C:plasma membrane"/>
    <property type="evidence" value="ECO:0007669"/>
    <property type="project" value="TreeGrafter"/>
</dbReference>
<feature type="region of interest" description="Disordered" evidence="10">
    <location>
        <begin position="574"/>
        <end position="607"/>
    </location>
</feature>
<dbReference type="PRINTS" id="PR00628">
    <property type="entry name" value="INSULINRSI"/>
</dbReference>
<evidence type="ECO:0000256" key="10">
    <source>
        <dbReference type="SAM" id="MobiDB-lite"/>
    </source>
</evidence>
<protein>
    <recommendedName>
        <fullName evidence="2">Insulin receptor substrate 1</fullName>
    </recommendedName>
    <alternativeName>
        <fullName evidence="8">Protein chico</fullName>
    </alternativeName>
</protein>
<proteinExistence type="predicted"/>
<dbReference type="GO" id="GO:0005829">
    <property type="term" value="C:cytosol"/>
    <property type="evidence" value="ECO:0007669"/>
    <property type="project" value="TreeGrafter"/>
</dbReference>
<evidence type="ECO:0000256" key="6">
    <source>
        <dbReference type="ARBA" id="ARBA00022782"/>
    </source>
</evidence>
<keyword evidence="14" id="KW-1185">Reference proteome</keyword>
<reference evidence="13" key="1">
    <citation type="journal article" date="2020" name="bioRxiv">
        <title>Chromosome-level reference genome of the European wasp spider Argiope bruennichi: a resource for studies on range expansion and evolutionary adaptation.</title>
        <authorList>
            <person name="Sheffer M.M."/>
            <person name="Hoppe A."/>
            <person name="Krehenwinkel H."/>
            <person name="Uhl G."/>
            <person name="Kuss A.W."/>
            <person name="Jensen L."/>
            <person name="Jensen C."/>
            <person name="Gillespie R.G."/>
            <person name="Hoff K.J."/>
            <person name="Prost S."/>
        </authorList>
    </citation>
    <scope>NUCLEOTIDE SEQUENCE</scope>
</reference>
<gene>
    <name evidence="13" type="ORF">HNY73_021424</name>
</gene>
<dbReference type="EMBL" id="JABXBU010002231">
    <property type="protein sequence ID" value="KAF8763221.1"/>
    <property type="molecule type" value="Genomic_DNA"/>
</dbReference>
<evidence type="ECO:0000256" key="7">
    <source>
        <dbReference type="ARBA" id="ARBA00022943"/>
    </source>
</evidence>
<feature type="compositionally biased region" description="Low complexity" evidence="10">
    <location>
        <begin position="1192"/>
        <end position="1220"/>
    </location>
</feature>
<evidence type="ECO:0000256" key="8">
    <source>
        <dbReference type="ARBA" id="ARBA00033282"/>
    </source>
</evidence>
<feature type="compositionally biased region" description="Low complexity" evidence="10">
    <location>
        <begin position="512"/>
        <end position="522"/>
    </location>
</feature>
<feature type="region of interest" description="Disordered" evidence="10">
    <location>
        <begin position="1276"/>
        <end position="1295"/>
    </location>
</feature>
<dbReference type="InterPro" id="IPR039011">
    <property type="entry name" value="IRS"/>
</dbReference>
<evidence type="ECO:0000256" key="3">
    <source>
        <dbReference type="ARBA" id="ARBA00022553"/>
    </source>
</evidence>
<keyword evidence="5" id="KW-0677">Repeat</keyword>
<feature type="region of interest" description="Disordered" evidence="10">
    <location>
        <begin position="1089"/>
        <end position="1110"/>
    </location>
</feature>
<dbReference type="SMART" id="SM00310">
    <property type="entry name" value="PTBI"/>
    <property type="match status" value="1"/>
</dbReference>
<evidence type="ECO:0000256" key="9">
    <source>
        <dbReference type="ARBA" id="ARBA00046145"/>
    </source>
</evidence>